<gene>
    <name evidence="1" type="ORF">H2198_009382</name>
</gene>
<keyword evidence="2" id="KW-1185">Reference proteome</keyword>
<proteinExistence type="predicted"/>
<comment type="caution">
    <text evidence="1">The sequence shown here is derived from an EMBL/GenBank/DDBJ whole genome shotgun (WGS) entry which is preliminary data.</text>
</comment>
<evidence type="ECO:0000313" key="1">
    <source>
        <dbReference type="EMBL" id="KAJ9651348.1"/>
    </source>
</evidence>
<organism evidence="1 2">
    <name type="scientific">Neophaeococcomyces mojaviensis</name>
    <dbReference type="NCBI Taxonomy" id="3383035"/>
    <lineage>
        <taxon>Eukaryota</taxon>
        <taxon>Fungi</taxon>
        <taxon>Dikarya</taxon>
        <taxon>Ascomycota</taxon>
        <taxon>Pezizomycotina</taxon>
        <taxon>Eurotiomycetes</taxon>
        <taxon>Chaetothyriomycetidae</taxon>
        <taxon>Chaetothyriales</taxon>
        <taxon>Chaetothyriales incertae sedis</taxon>
        <taxon>Neophaeococcomyces</taxon>
    </lineage>
</organism>
<dbReference type="EMBL" id="JAPDRQ010000263">
    <property type="protein sequence ID" value="KAJ9651348.1"/>
    <property type="molecule type" value="Genomic_DNA"/>
</dbReference>
<name>A0ACC2ZUQ2_9EURO</name>
<reference evidence="1" key="1">
    <citation type="submission" date="2022-10" db="EMBL/GenBank/DDBJ databases">
        <title>Culturing micro-colonial fungi from biological soil crusts in the Mojave desert and describing Neophaeococcomyces mojavensis, and introducing the new genera and species Taxawa tesnikishii.</title>
        <authorList>
            <person name="Kurbessoian T."/>
            <person name="Stajich J.E."/>
        </authorList>
    </citation>
    <scope>NUCLEOTIDE SEQUENCE</scope>
    <source>
        <strain evidence="1">JES_112</strain>
    </source>
</reference>
<protein>
    <submittedName>
        <fullName evidence="1">Uncharacterized protein</fullName>
    </submittedName>
</protein>
<accession>A0ACC2ZUQ2</accession>
<evidence type="ECO:0000313" key="2">
    <source>
        <dbReference type="Proteomes" id="UP001172386"/>
    </source>
</evidence>
<dbReference type="Proteomes" id="UP001172386">
    <property type="component" value="Unassembled WGS sequence"/>
</dbReference>
<sequence length="277" mass="30777">MATTTPHDISILITVPANPDAPTSAKPLVSSERRITPTWTVDQLKSKLEPITGIPASSQKLRTQSIVDGSWIYLIDDTSLVGDRQYGLTKGSEIEVIDTRPPGARANFTDVSSVEKYVMPETQYEKLTDTVLAWKKRQKLGRFDPNAKSLEELIVERREKDMSEIEKKGIKVGQRCRIGGSNERRGAVRHVGEILGLGGDREAGCCWVGVEFDEPVGRNDGSARVEVVGDDGKIKTEVKRVFECREKHGGFVRPEIVEVGEEWGVLDDLVDEDMEEL</sequence>